<accession>A0AAW3JWK8</accession>
<dbReference type="EMBL" id="LLKB01000001">
    <property type="protein sequence ID" value="KQC86760.1"/>
    <property type="molecule type" value="Genomic_DNA"/>
</dbReference>
<comment type="caution">
    <text evidence="1">The sequence shown here is derived from an EMBL/GenBank/DDBJ whole genome shotgun (WGS) entry which is preliminary data.</text>
</comment>
<keyword evidence="2" id="KW-1185">Reference proteome</keyword>
<dbReference type="Proteomes" id="UP000050833">
    <property type="component" value="Unassembled WGS sequence"/>
</dbReference>
<proteinExistence type="predicted"/>
<organism evidence="1 2">
    <name type="scientific">Butyribacter intestini</name>
    <dbReference type="NCBI Taxonomy" id="1703332"/>
    <lineage>
        <taxon>Bacteria</taxon>
        <taxon>Bacillati</taxon>
        <taxon>Bacillota</taxon>
        <taxon>Clostridia</taxon>
        <taxon>Lachnospirales</taxon>
        <taxon>Lachnospiraceae</taxon>
        <taxon>Butyribacter</taxon>
    </lineage>
</organism>
<evidence type="ECO:0000313" key="2">
    <source>
        <dbReference type="Proteomes" id="UP000050833"/>
    </source>
</evidence>
<evidence type="ECO:0000313" key="1">
    <source>
        <dbReference type="EMBL" id="KQC86760.1"/>
    </source>
</evidence>
<protein>
    <submittedName>
        <fullName evidence="1">Uncharacterized protein</fullName>
    </submittedName>
</protein>
<gene>
    <name evidence="1" type="ORF">APZ18_06235</name>
</gene>
<sequence length="85" mass="10122">MYGFFKNGKVNKELDEIIAQIESNAANNYKDAAQEAVVCLEKRINEFWENGQLSEKKKLEYEARLTRYKRELEGFTHKDQKPYWS</sequence>
<dbReference type="RefSeq" id="WP_055942662.1">
    <property type="nucleotide sequence ID" value="NZ_JAQDCV010000001.1"/>
</dbReference>
<dbReference type="AlphaFoldDB" id="A0AAW3JWK8"/>
<reference evidence="1 2" key="1">
    <citation type="submission" date="2015-10" db="EMBL/GenBank/DDBJ databases">
        <title>Butyribacter intestini gen. nov., sp. nov., a butyric acid-producing bacterium of the family Lachnospiraceae isolated from the human faeces.</title>
        <authorList>
            <person name="Zou Y."/>
            <person name="Xue W."/>
            <person name="Luo G."/>
            <person name="Lv M."/>
        </authorList>
    </citation>
    <scope>NUCLEOTIDE SEQUENCE [LARGE SCALE GENOMIC DNA]</scope>
    <source>
        <strain evidence="1 2">TF01-11</strain>
    </source>
</reference>
<name>A0AAW3JWK8_9FIRM</name>